<dbReference type="InterPro" id="IPR013325">
    <property type="entry name" value="RNA_pol_sigma_r2"/>
</dbReference>
<evidence type="ECO:0000256" key="3">
    <source>
        <dbReference type="ARBA" id="ARBA00023082"/>
    </source>
</evidence>
<dbReference type="InterPro" id="IPR013324">
    <property type="entry name" value="RNA_pol_sigma_r3/r4-like"/>
</dbReference>
<dbReference type="PANTHER" id="PTHR43133:SF46">
    <property type="entry name" value="RNA POLYMERASE SIGMA-70 FACTOR ECF SUBFAMILY"/>
    <property type="match status" value="1"/>
</dbReference>
<dbReference type="InterPro" id="IPR014284">
    <property type="entry name" value="RNA_pol_sigma-70_dom"/>
</dbReference>
<dbReference type="InterPro" id="IPR007627">
    <property type="entry name" value="RNA_pol_sigma70_r2"/>
</dbReference>
<dbReference type="RefSeq" id="WP_076381906.1">
    <property type="nucleotide sequence ID" value="NZ_AP017422.1"/>
</dbReference>
<dbReference type="Gene3D" id="1.10.1740.10">
    <property type="match status" value="1"/>
</dbReference>
<dbReference type="SUPFAM" id="SSF88659">
    <property type="entry name" value="Sigma3 and sigma4 domains of RNA polymerase sigma factors"/>
    <property type="match status" value="1"/>
</dbReference>
<evidence type="ECO:0000259" key="5">
    <source>
        <dbReference type="Pfam" id="PF04542"/>
    </source>
</evidence>
<protein>
    <submittedName>
        <fullName evidence="7">RNA polymerase sigma factor, sigma-70 family</fullName>
    </submittedName>
</protein>
<reference evidence="8" key="1">
    <citation type="submission" date="2017-01" db="EMBL/GenBank/DDBJ databases">
        <authorList>
            <person name="Varghese N."/>
            <person name="Submissions S."/>
        </authorList>
    </citation>
    <scope>NUCLEOTIDE SEQUENCE [LARGE SCALE GENOMIC DNA]</scope>
    <source>
        <strain evidence="8">DSM 21054</strain>
    </source>
</reference>
<dbReference type="EMBL" id="FTOR01000011">
    <property type="protein sequence ID" value="SIT32160.1"/>
    <property type="molecule type" value="Genomic_DNA"/>
</dbReference>
<sequence length="189" mass="22329">MLIIKLPTSRTIELWNCMRAGDARALKELHSLFYQYLFSTNFAVCNNREFVKDSIHETFISIWVNRDKLPPVTSVSSYITTCMHRKMIDILKKEAVNTNALLKIDSEYEFAYEEVMIAFQEQEDTRKTLKHALSHLTTKQKEAIRMRFFENKNYGEIALLSLCEQHTVYSHIYEAVARLRYFFKVKHTS</sequence>
<evidence type="ECO:0000259" key="6">
    <source>
        <dbReference type="Pfam" id="PF08281"/>
    </source>
</evidence>
<keyword evidence="4" id="KW-0804">Transcription</keyword>
<dbReference type="AlphaFoldDB" id="A0A1N7RAH9"/>
<accession>A0A1N7RAH9</accession>
<dbReference type="InterPro" id="IPR036388">
    <property type="entry name" value="WH-like_DNA-bd_sf"/>
</dbReference>
<dbReference type="OrthoDB" id="9150024at2"/>
<dbReference type="GO" id="GO:0003677">
    <property type="term" value="F:DNA binding"/>
    <property type="evidence" value="ECO:0007669"/>
    <property type="project" value="InterPro"/>
</dbReference>
<evidence type="ECO:0000313" key="8">
    <source>
        <dbReference type="Proteomes" id="UP000186917"/>
    </source>
</evidence>
<evidence type="ECO:0000256" key="2">
    <source>
        <dbReference type="ARBA" id="ARBA00023015"/>
    </source>
</evidence>
<feature type="domain" description="RNA polymerase sigma-70 region 2" evidence="5">
    <location>
        <begin position="38"/>
        <end position="94"/>
    </location>
</feature>
<dbReference type="PANTHER" id="PTHR43133">
    <property type="entry name" value="RNA POLYMERASE ECF-TYPE SIGMA FACTO"/>
    <property type="match status" value="1"/>
</dbReference>
<keyword evidence="3" id="KW-0731">Sigma factor</keyword>
<keyword evidence="2" id="KW-0805">Transcription regulation</keyword>
<evidence type="ECO:0000256" key="4">
    <source>
        <dbReference type="ARBA" id="ARBA00023163"/>
    </source>
</evidence>
<dbReference type="Pfam" id="PF04542">
    <property type="entry name" value="Sigma70_r2"/>
    <property type="match status" value="1"/>
</dbReference>
<proteinExistence type="inferred from homology"/>
<dbReference type="Pfam" id="PF08281">
    <property type="entry name" value="Sigma70_r4_2"/>
    <property type="match status" value="1"/>
</dbReference>
<organism evidence="7 8">
    <name type="scientific">Filimonas lacunae</name>
    <dbReference type="NCBI Taxonomy" id="477680"/>
    <lineage>
        <taxon>Bacteria</taxon>
        <taxon>Pseudomonadati</taxon>
        <taxon>Bacteroidota</taxon>
        <taxon>Chitinophagia</taxon>
        <taxon>Chitinophagales</taxon>
        <taxon>Chitinophagaceae</taxon>
        <taxon>Filimonas</taxon>
    </lineage>
</organism>
<dbReference type="GO" id="GO:0006352">
    <property type="term" value="P:DNA-templated transcription initiation"/>
    <property type="evidence" value="ECO:0007669"/>
    <property type="project" value="InterPro"/>
</dbReference>
<keyword evidence="8" id="KW-1185">Reference proteome</keyword>
<gene>
    <name evidence="7" type="ORF">SAMN05421788_11142</name>
</gene>
<dbReference type="GO" id="GO:0016987">
    <property type="term" value="F:sigma factor activity"/>
    <property type="evidence" value="ECO:0007669"/>
    <property type="project" value="UniProtKB-KW"/>
</dbReference>
<dbReference type="SUPFAM" id="SSF88946">
    <property type="entry name" value="Sigma2 domain of RNA polymerase sigma factors"/>
    <property type="match status" value="1"/>
</dbReference>
<evidence type="ECO:0000313" key="7">
    <source>
        <dbReference type="EMBL" id="SIT32160.1"/>
    </source>
</evidence>
<name>A0A1N7RAH9_9BACT</name>
<dbReference type="NCBIfam" id="TIGR02937">
    <property type="entry name" value="sigma70-ECF"/>
    <property type="match status" value="1"/>
</dbReference>
<dbReference type="STRING" id="477680.SAMN05421788_11142"/>
<dbReference type="InterPro" id="IPR039425">
    <property type="entry name" value="RNA_pol_sigma-70-like"/>
</dbReference>
<dbReference type="Gene3D" id="1.10.10.10">
    <property type="entry name" value="Winged helix-like DNA-binding domain superfamily/Winged helix DNA-binding domain"/>
    <property type="match status" value="1"/>
</dbReference>
<comment type="similarity">
    <text evidence="1">Belongs to the sigma-70 factor family. ECF subfamily.</text>
</comment>
<dbReference type="InterPro" id="IPR013249">
    <property type="entry name" value="RNA_pol_sigma70_r4_t2"/>
</dbReference>
<evidence type="ECO:0000256" key="1">
    <source>
        <dbReference type="ARBA" id="ARBA00010641"/>
    </source>
</evidence>
<dbReference type="Proteomes" id="UP000186917">
    <property type="component" value="Unassembled WGS sequence"/>
</dbReference>
<feature type="domain" description="RNA polymerase sigma factor 70 region 4 type 2" evidence="6">
    <location>
        <begin position="129"/>
        <end position="179"/>
    </location>
</feature>